<gene>
    <name evidence="2" type="ORF">TCM_021835</name>
</gene>
<feature type="region of interest" description="Disordered" evidence="1">
    <location>
        <begin position="1"/>
        <end position="38"/>
    </location>
</feature>
<dbReference type="EMBL" id="CM001883">
    <property type="protein sequence ID" value="EOY07385.1"/>
    <property type="molecule type" value="Genomic_DNA"/>
</dbReference>
<dbReference type="Proteomes" id="UP000026915">
    <property type="component" value="Chromosome 5"/>
</dbReference>
<keyword evidence="3" id="KW-1185">Reference proteome</keyword>
<sequence>MMATIVYAEGRQRPGAKGRPSISHFFFGAPEGGGRERERERGYFALVQSSELETDRHRERERGKKSVVHC</sequence>
<accession>A0A061EQP8</accession>
<dbReference type="AlphaFoldDB" id="A0A061EQP8"/>
<organism evidence="2 3">
    <name type="scientific">Theobroma cacao</name>
    <name type="common">Cacao</name>
    <name type="synonym">Cocoa</name>
    <dbReference type="NCBI Taxonomy" id="3641"/>
    <lineage>
        <taxon>Eukaryota</taxon>
        <taxon>Viridiplantae</taxon>
        <taxon>Streptophyta</taxon>
        <taxon>Embryophyta</taxon>
        <taxon>Tracheophyta</taxon>
        <taxon>Spermatophyta</taxon>
        <taxon>Magnoliopsida</taxon>
        <taxon>eudicotyledons</taxon>
        <taxon>Gunneridae</taxon>
        <taxon>Pentapetalae</taxon>
        <taxon>rosids</taxon>
        <taxon>malvids</taxon>
        <taxon>Malvales</taxon>
        <taxon>Malvaceae</taxon>
        <taxon>Byttnerioideae</taxon>
        <taxon>Theobroma</taxon>
    </lineage>
</organism>
<dbReference type="InParanoid" id="A0A061EQP8"/>
<proteinExistence type="predicted"/>
<name>A0A061EQP8_THECC</name>
<dbReference type="HOGENOM" id="CLU_2762979_0_0_1"/>
<evidence type="ECO:0000256" key="1">
    <source>
        <dbReference type="SAM" id="MobiDB-lite"/>
    </source>
</evidence>
<evidence type="ECO:0000313" key="3">
    <source>
        <dbReference type="Proteomes" id="UP000026915"/>
    </source>
</evidence>
<evidence type="ECO:0000313" key="2">
    <source>
        <dbReference type="EMBL" id="EOY07385.1"/>
    </source>
</evidence>
<protein>
    <submittedName>
        <fullName evidence="2">Uncharacterized protein</fullName>
    </submittedName>
</protein>
<dbReference type="Gramene" id="EOY07385">
    <property type="protein sequence ID" value="EOY07385"/>
    <property type="gene ID" value="TCM_021835"/>
</dbReference>
<reference evidence="2 3" key="1">
    <citation type="journal article" date="2013" name="Genome Biol.">
        <title>The genome sequence of the most widely cultivated cacao type and its use to identify candidate genes regulating pod color.</title>
        <authorList>
            <person name="Motamayor J.C."/>
            <person name="Mockaitis K."/>
            <person name="Schmutz J."/>
            <person name="Haiminen N."/>
            <person name="Iii D.L."/>
            <person name="Cornejo O."/>
            <person name="Findley S.D."/>
            <person name="Zheng P."/>
            <person name="Utro F."/>
            <person name="Royaert S."/>
            <person name="Saski C."/>
            <person name="Jenkins J."/>
            <person name="Podicheti R."/>
            <person name="Zhao M."/>
            <person name="Scheffler B.E."/>
            <person name="Stack J.C."/>
            <person name="Feltus F.A."/>
            <person name="Mustiga G.M."/>
            <person name="Amores F."/>
            <person name="Phillips W."/>
            <person name="Marelli J.P."/>
            <person name="May G.D."/>
            <person name="Shapiro H."/>
            <person name="Ma J."/>
            <person name="Bustamante C.D."/>
            <person name="Schnell R.J."/>
            <person name="Main D."/>
            <person name="Gilbert D."/>
            <person name="Parida L."/>
            <person name="Kuhn D.N."/>
        </authorList>
    </citation>
    <scope>NUCLEOTIDE SEQUENCE [LARGE SCALE GENOMIC DNA]</scope>
    <source>
        <strain evidence="3">cv. Matina 1-6</strain>
    </source>
</reference>